<evidence type="ECO:0000313" key="2">
    <source>
        <dbReference type="EMBL" id="GAC30067.1"/>
    </source>
</evidence>
<protein>
    <submittedName>
        <fullName evidence="2">Tetratricopeptide TPR_2</fullName>
    </submittedName>
</protein>
<gene>
    <name evidence="2" type="ORF">GPAL_3216</name>
</gene>
<dbReference type="InterPro" id="IPR011990">
    <property type="entry name" value="TPR-like_helical_dom_sf"/>
</dbReference>
<dbReference type="Proteomes" id="UP000006251">
    <property type="component" value="Unassembled WGS sequence"/>
</dbReference>
<sequence length="448" mass="50958">MMKNKLSLVFNVVLSLMIVFVSMLTISSVTNLAFAQDADVTESSTIKPGERKTRRVPALRSKVYDQLSRAQTAGDAGNVAEAIEILDEVRDKDSSMNGYEKSMMYNFYGFIYYNNEQLEKSIESFEQAVAQEPIPEKFEQTTLFTLAQLYMATGKFEKSIEKLEQWEALNNGVIPPKNFVLKAQAHYQNKNYAESARYIELAIDGHEAEGYLPDEGWLILQRAVYYEMKQPEKVKEILAKMIRLYDNPKYWIQLAGMYGELGQEKRQLAMMESAYQLGYVDSASDIFNFAQLYYYHEAPIKAAALMEQAIKNGVLERNLRNLKFLSICLTSAKEQDRAIPVLIEAAELAENGELDAQLAHLYYNNDKFESAIASSSKALEKGGLSNQGSVHMLLGLAYYNQKEFVNALDELAKAEQFKSSRAAAQQWRQFVGREKSETEQLQAELDRM</sequence>
<reference evidence="3" key="1">
    <citation type="journal article" date="2014" name="Environ. Microbiol.">
        <title>Comparative genomics of the marine bacterial genus Glaciecola reveals the high degree of genomic diversity and genomic characteristic for cold adaptation.</title>
        <authorList>
            <person name="Qin Q.L."/>
            <person name="Xie B.B."/>
            <person name="Yu Y."/>
            <person name="Shu Y.L."/>
            <person name="Rong J.C."/>
            <person name="Zhang Y.J."/>
            <person name="Zhao D.L."/>
            <person name="Chen X.L."/>
            <person name="Zhang X.Y."/>
            <person name="Chen B."/>
            <person name="Zhou B.C."/>
            <person name="Zhang Y.Z."/>
        </authorList>
    </citation>
    <scope>NUCLEOTIDE SEQUENCE [LARGE SCALE GENOMIC DNA]</scope>
    <source>
        <strain evidence="3">ACAM 615</strain>
    </source>
</reference>
<dbReference type="Pfam" id="PF13432">
    <property type="entry name" value="TPR_16"/>
    <property type="match status" value="2"/>
</dbReference>
<dbReference type="EMBL" id="BAEQ01000052">
    <property type="protein sequence ID" value="GAC30067.1"/>
    <property type="molecule type" value="Genomic_DNA"/>
</dbReference>
<proteinExistence type="predicted"/>
<dbReference type="SUPFAM" id="SSF48452">
    <property type="entry name" value="TPR-like"/>
    <property type="match status" value="1"/>
</dbReference>
<dbReference type="PROSITE" id="PS50005">
    <property type="entry name" value="TPR"/>
    <property type="match status" value="1"/>
</dbReference>
<evidence type="ECO:0000313" key="3">
    <source>
        <dbReference type="Proteomes" id="UP000006251"/>
    </source>
</evidence>
<dbReference type="Gene3D" id="1.25.40.10">
    <property type="entry name" value="Tetratricopeptide repeat domain"/>
    <property type="match status" value="2"/>
</dbReference>
<evidence type="ECO:0000256" key="1">
    <source>
        <dbReference type="PROSITE-ProRule" id="PRU00339"/>
    </source>
</evidence>
<comment type="caution">
    <text evidence="2">The sequence shown here is derived from an EMBL/GenBank/DDBJ whole genome shotgun (WGS) entry which is preliminary data.</text>
</comment>
<keyword evidence="3" id="KW-1185">Reference proteome</keyword>
<dbReference type="InterPro" id="IPR019734">
    <property type="entry name" value="TPR_rpt"/>
</dbReference>
<accession>K6ZI88</accession>
<keyword evidence="1" id="KW-0802">TPR repeat</keyword>
<organism evidence="2 3">
    <name type="scientific">Brumicola pallidula DSM 14239 = ACAM 615</name>
    <dbReference type="NCBI Taxonomy" id="1121922"/>
    <lineage>
        <taxon>Bacteria</taxon>
        <taxon>Pseudomonadati</taxon>
        <taxon>Pseudomonadota</taxon>
        <taxon>Gammaproteobacteria</taxon>
        <taxon>Alteromonadales</taxon>
        <taxon>Alteromonadaceae</taxon>
        <taxon>Brumicola</taxon>
    </lineage>
</organism>
<dbReference type="AlphaFoldDB" id="K6ZI88"/>
<dbReference type="SUPFAM" id="SSF81901">
    <property type="entry name" value="HCP-like"/>
    <property type="match status" value="1"/>
</dbReference>
<name>K6ZI88_9ALTE</name>
<dbReference type="SMART" id="SM00028">
    <property type="entry name" value="TPR"/>
    <property type="match status" value="5"/>
</dbReference>
<feature type="repeat" description="TPR" evidence="1">
    <location>
        <begin position="102"/>
        <end position="135"/>
    </location>
</feature>
<dbReference type="RefSeq" id="WP_006013795.1">
    <property type="nucleotide sequence ID" value="NZ_BAEQ01000052.1"/>
</dbReference>
<dbReference type="STRING" id="1121922.GCA_000428905_00164"/>